<gene>
    <name evidence="6" type="ORF">MONBRDRAFT_28676</name>
</gene>
<dbReference type="PANTHER" id="PTHR24416:SF611">
    <property type="entry name" value="TYROSINE-PROTEIN KINASE TRANSMEMBRANE RECEPTOR ROR"/>
    <property type="match status" value="1"/>
</dbReference>
<keyword evidence="7" id="KW-1185">Reference proteome</keyword>
<keyword evidence="4" id="KW-0732">Signal</keyword>
<dbReference type="PROSITE" id="PS00107">
    <property type="entry name" value="PROTEIN_KINASE_ATP"/>
    <property type="match status" value="1"/>
</dbReference>
<feature type="transmembrane region" description="Helical" evidence="3">
    <location>
        <begin position="489"/>
        <end position="511"/>
    </location>
</feature>
<dbReference type="InParanoid" id="A9V8V2"/>
<feature type="signal peptide" evidence="4">
    <location>
        <begin position="1"/>
        <end position="26"/>
    </location>
</feature>
<dbReference type="PANTHER" id="PTHR24416">
    <property type="entry name" value="TYROSINE-PROTEIN KINASE RECEPTOR"/>
    <property type="match status" value="1"/>
</dbReference>
<dbReference type="InterPro" id="IPR000719">
    <property type="entry name" value="Prot_kinase_dom"/>
</dbReference>
<dbReference type="GO" id="GO:0005524">
    <property type="term" value="F:ATP binding"/>
    <property type="evidence" value="ECO:0007669"/>
    <property type="project" value="UniProtKB-UniRule"/>
</dbReference>
<dbReference type="GO" id="GO:0005886">
    <property type="term" value="C:plasma membrane"/>
    <property type="evidence" value="ECO:0000318"/>
    <property type="project" value="GO_Central"/>
</dbReference>
<organism evidence="6 7">
    <name type="scientific">Monosiga brevicollis</name>
    <name type="common">Choanoflagellate</name>
    <dbReference type="NCBI Taxonomy" id="81824"/>
    <lineage>
        <taxon>Eukaryota</taxon>
        <taxon>Choanoflagellata</taxon>
        <taxon>Craspedida</taxon>
        <taxon>Salpingoecidae</taxon>
        <taxon>Monosiga</taxon>
    </lineage>
</organism>
<evidence type="ECO:0000259" key="5">
    <source>
        <dbReference type="PROSITE" id="PS50011"/>
    </source>
</evidence>
<feature type="chain" id="PRO_5002745259" description="Protein kinase domain-containing protein" evidence="4">
    <location>
        <begin position="27"/>
        <end position="649"/>
    </location>
</feature>
<dbReference type="GeneID" id="5894388"/>
<evidence type="ECO:0000313" key="7">
    <source>
        <dbReference type="Proteomes" id="UP000001357"/>
    </source>
</evidence>
<dbReference type="SUPFAM" id="SSF56112">
    <property type="entry name" value="Protein kinase-like (PK-like)"/>
    <property type="match status" value="1"/>
</dbReference>
<protein>
    <recommendedName>
        <fullName evidence="5">Protein kinase domain-containing protein</fullName>
    </recommendedName>
</protein>
<dbReference type="KEGG" id="mbr:MONBRDRAFT_28676"/>
<name>A9V8V2_MONBE</name>
<dbReference type="InterPro" id="IPR050122">
    <property type="entry name" value="RTK"/>
</dbReference>
<dbReference type="Pfam" id="PF07714">
    <property type="entry name" value="PK_Tyr_Ser-Thr"/>
    <property type="match status" value="1"/>
</dbReference>
<dbReference type="SUPFAM" id="SSF52058">
    <property type="entry name" value="L domain-like"/>
    <property type="match status" value="1"/>
</dbReference>
<evidence type="ECO:0000256" key="1">
    <source>
        <dbReference type="ARBA" id="ARBA00004167"/>
    </source>
</evidence>
<dbReference type="EMBL" id="CH991569">
    <property type="protein sequence ID" value="EDQ86025.1"/>
    <property type="molecule type" value="Genomic_DNA"/>
</dbReference>
<dbReference type="GO" id="GO:0004713">
    <property type="term" value="F:protein tyrosine kinase activity"/>
    <property type="evidence" value="ECO:0000318"/>
    <property type="project" value="GO_Central"/>
</dbReference>
<dbReference type="RefSeq" id="XP_001749219.1">
    <property type="nucleotide sequence ID" value="XM_001749167.1"/>
</dbReference>
<sequence>MRRPTTTWGCALVLSLLLLQSNPTLALDESLFDNNCQYETCRPCNGMVFMRLDYALPENCAFTSDFVFPHGHVCNFGCDGAHFFTPRFVCMDGEWRWPLEVTANETCSYYAACTYNRSAEHGPSLECPACGRSSTITTLPSLMSADLEYVDVSCQALTSISRFTMLNLRRLRYFNASHNGNVLSSSKAMRILLALETLDVSYTDLEDQLLSPLFLPSLLENLTSLQLHGMPVHFLDPDTFAGTFPRACDRNYSFAFSSRLVNCTCALDPTPGDCGRITCSPSCFSILPEPEPISCTNYMPNGTALPTAWSEDTLDSPQRFCDGHIDCRNGFDEQICDFYLKADDDTNQFVQVVLVARHSTVTRFIMRRGLAALMPDLQEPIKMAGTDNLYRIQMILKPTFEGDFNRTIFGEEYLSFNTTVRILNQAQSQLILHKPDQVPLVSNMSTVSGFPNWAPGGLVTTAFPTSSTPNAVTTAPRGLASHSNLNTGVIVGATLACVLVLTAIGALLLVTRQRQLAPTHRALHTARLALQASENLGETLPKLEAETLFLDPDQFDLGQDLGRGHFGRVAQARWHDGDQQSYVAIKIMPTTQNKIASALAFLHGRQTVHRDLASRNVLLCNLHTCKLADFGCMFRLESAPIIAASTNIH</sequence>
<proteinExistence type="predicted"/>
<reference evidence="6 7" key="1">
    <citation type="journal article" date="2008" name="Nature">
        <title>The genome of the choanoflagellate Monosiga brevicollis and the origin of metazoans.</title>
        <authorList>
            <consortium name="JGI Sequencing"/>
            <person name="King N."/>
            <person name="Westbrook M.J."/>
            <person name="Young S.L."/>
            <person name="Kuo A."/>
            <person name="Abedin M."/>
            <person name="Chapman J."/>
            <person name="Fairclough S."/>
            <person name="Hellsten U."/>
            <person name="Isogai Y."/>
            <person name="Letunic I."/>
            <person name="Marr M."/>
            <person name="Pincus D."/>
            <person name="Putnam N."/>
            <person name="Rokas A."/>
            <person name="Wright K.J."/>
            <person name="Zuzow R."/>
            <person name="Dirks W."/>
            <person name="Good M."/>
            <person name="Goodstein D."/>
            <person name="Lemons D."/>
            <person name="Li W."/>
            <person name="Lyons J.B."/>
            <person name="Morris A."/>
            <person name="Nichols S."/>
            <person name="Richter D.J."/>
            <person name="Salamov A."/>
            <person name="Bork P."/>
            <person name="Lim W.A."/>
            <person name="Manning G."/>
            <person name="Miller W.T."/>
            <person name="McGinnis W."/>
            <person name="Shapiro H."/>
            <person name="Tjian R."/>
            <person name="Grigoriev I.V."/>
            <person name="Rokhsar D."/>
        </authorList>
    </citation>
    <scope>NUCLEOTIDE SEQUENCE [LARGE SCALE GENOMIC DNA]</scope>
    <source>
        <strain evidence="7">MX1 / ATCC 50154</strain>
    </source>
</reference>
<dbReference type="Proteomes" id="UP000001357">
    <property type="component" value="Unassembled WGS sequence"/>
</dbReference>
<dbReference type="Gene3D" id="1.10.510.10">
    <property type="entry name" value="Transferase(Phosphotransferase) domain 1"/>
    <property type="match status" value="1"/>
</dbReference>
<dbReference type="Gene3D" id="3.80.10.10">
    <property type="entry name" value="Ribonuclease Inhibitor"/>
    <property type="match status" value="1"/>
</dbReference>
<keyword evidence="3" id="KW-0812">Transmembrane</keyword>
<keyword evidence="2" id="KW-0067">ATP-binding</keyword>
<evidence type="ECO:0000256" key="4">
    <source>
        <dbReference type="SAM" id="SignalP"/>
    </source>
</evidence>
<dbReference type="PROSITE" id="PS50011">
    <property type="entry name" value="PROTEIN_KINASE_DOM"/>
    <property type="match status" value="1"/>
</dbReference>
<keyword evidence="2" id="KW-0547">Nucleotide-binding</keyword>
<accession>A9V8V2</accession>
<feature type="binding site" evidence="2">
    <location>
        <position position="586"/>
    </location>
    <ligand>
        <name>ATP</name>
        <dbReference type="ChEBI" id="CHEBI:30616"/>
    </ligand>
</feature>
<keyword evidence="3" id="KW-0472">Membrane</keyword>
<keyword evidence="3" id="KW-1133">Transmembrane helix</keyword>
<dbReference type="AlphaFoldDB" id="A9V8V2"/>
<dbReference type="InterPro" id="IPR032675">
    <property type="entry name" value="LRR_dom_sf"/>
</dbReference>
<dbReference type="InterPro" id="IPR011009">
    <property type="entry name" value="Kinase-like_dom_sf"/>
</dbReference>
<dbReference type="InterPro" id="IPR001245">
    <property type="entry name" value="Ser-Thr/Tyr_kinase_cat_dom"/>
</dbReference>
<dbReference type="STRING" id="81824.A9V8V2"/>
<evidence type="ECO:0000313" key="6">
    <source>
        <dbReference type="EMBL" id="EDQ86025.1"/>
    </source>
</evidence>
<evidence type="ECO:0000256" key="3">
    <source>
        <dbReference type="SAM" id="Phobius"/>
    </source>
</evidence>
<comment type="subcellular location">
    <subcellularLocation>
        <location evidence="1">Membrane</location>
        <topology evidence="1">Single-pass membrane protein</topology>
    </subcellularLocation>
</comment>
<dbReference type="InterPro" id="IPR017441">
    <property type="entry name" value="Protein_kinase_ATP_BS"/>
</dbReference>
<evidence type="ECO:0000256" key="2">
    <source>
        <dbReference type="PROSITE-ProRule" id="PRU10141"/>
    </source>
</evidence>
<feature type="domain" description="Protein kinase" evidence="5">
    <location>
        <begin position="479"/>
        <end position="649"/>
    </location>
</feature>